<reference evidence="1 2" key="1">
    <citation type="submission" date="2023-03" db="EMBL/GenBank/DDBJ databases">
        <title>Roseibium porphyridii sp. nov. and Roseibium rhodosorbium sp. nov. isolated from marine algae, Porphyridium cruentum and Rhodosorus marinus, respectively.</title>
        <authorList>
            <person name="Lee M.W."/>
            <person name="Choi B.J."/>
            <person name="Lee J.K."/>
            <person name="Choi D.G."/>
            <person name="Baek J.H."/>
            <person name="Bayburt H."/>
            <person name="Kim J.M."/>
            <person name="Han D.M."/>
            <person name="Kim K.H."/>
            <person name="Jeon C.O."/>
        </authorList>
    </citation>
    <scope>NUCLEOTIDE SEQUENCE [LARGE SCALE GENOMIC DNA]</scope>
    <source>
        <strain evidence="1 2">KMA01</strain>
    </source>
</reference>
<sequence length="490" mass="54239">MSISRKIAMTGAFVCFVIGISAVYGEEHQSGSDRPLCGPHRATILDLADRIISDRPQAKRFSQRHFGTAASYLKLRYDDLDFASGLDLMDRVQGGTQRQAHGLKEVRLAFAISKLGVVEGLKTDDRPAVEIFADFSPIVIRQILLADAGATFLELLAAVRSSPDLVKGFDARYFNGLGVHNWVVDQSDDFKLTLARNAEAAGELGVAAMVLGSRQDLSAYDALLERHQEQNLAKRAGPDKLSIYLASVNNQIAPVPVPGDDEESRQRRARYHEILRASFQMGGMAWLSILFNQTGAEGPIADASRDFLAEIEAGRLQPRTELDPAWVYLYGRLSEEMGDENLNQQMTGFSLGKTVRHYADTAQTTLNWMIARQAMVAYLTETDTGLPSRPSALPPDFDWEAWTAAASALRSDKDDLPLGVDRTIFLELLLAKGDVTQAVELANKFLPPTDRLWFYRDVMIRLDHLCEGYTVFPGAELSMGGDILYRFDGK</sequence>
<protein>
    <recommendedName>
        <fullName evidence="3">DUF4034 domain-containing protein</fullName>
    </recommendedName>
</protein>
<evidence type="ECO:0000313" key="1">
    <source>
        <dbReference type="EMBL" id="WFE91947.1"/>
    </source>
</evidence>
<dbReference type="Proteomes" id="UP001209803">
    <property type="component" value="Chromosome"/>
</dbReference>
<dbReference type="EMBL" id="CP120863">
    <property type="protein sequence ID" value="WFE91947.1"/>
    <property type="molecule type" value="Genomic_DNA"/>
</dbReference>
<dbReference type="RefSeq" id="WP_265684488.1">
    <property type="nucleotide sequence ID" value="NZ_CP120863.1"/>
</dbReference>
<accession>A0ABY8F8W3</accession>
<keyword evidence="2" id="KW-1185">Reference proteome</keyword>
<gene>
    <name evidence="1" type="ORF">K1718_11465</name>
</gene>
<organism evidence="1 2">
    <name type="scientific">Roseibium porphyridii</name>
    <dbReference type="NCBI Taxonomy" id="2866279"/>
    <lineage>
        <taxon>Bacteria</taxon>
        <taxon>Pseudomonadati</taxon>
        <taxon>Pseudomonadota</taxon>
        <taxon>Alphaproteobacteria</taxon>
        <taxon>Hyphomicrobiales</taxon>
        <taxon>Stappiaceae</taxon>
        <taxon>Roseibium</taxon>
    </lineage>
</organism>
<evidence type="ECO:0000313" key="2">
    <source>
        <dbReference type="Proteomes" id="UP001209803"/>
    </source>
</evidence>
<evidence type="ECO:0008006" key="3">
    <source>
        <dbReference type="Google" id="ProtNLM"/>
    </source>
</evidence>
<proteinExistence type="predicted"/>
<name>A0ABY8F8W3_9HYPH</name>